<dbReference type="Proteomes" id="UP000785679">
    <property type="component" value="Unassembled WGS sequence"/>
</dbReference>
<comment type="caution">
    <text evidence="2">The sequence shown here is derived from an EMBL/GenBank/DDBJ whole genome shotgun (WGS) entry which is preliminary data.</text>
</comment>
<evidence type="ECO:0000313" key="3">
    <source>
        <dbReference type="Proteomes" id="UP000785679"/>
    </source>
</evidence>
<gene>
    <name evidence="2" type="ORF">FGO68_gene6760</name>
</gene>
<proteinExistence type="predicted"/>
<keyword evidence="1" id="KW-0732">Signal</keyword>
<keyword evidence="3" id="KW-1185">Reference proteome</keyword>
<sequence length="248" mass="26430">MKLVALTVLALAGTVAADYAVCTQNCMDTYIEAVNFDPYNSGRHATEYQNCVYSCYGFGAVAALATCSSCVNTYQSCVTNNPYNWQSCLNTYNGCLGGCSWGNAPINMATCNSCVSTYQSCVTNNPYDWQSCLNTYNSCLGGCSWNKAEPKAEPQAAEPKSMHAAPQSMVTCTSCVNTYNVCITNSPYSWQSCLNTYNGCLGGCSWENKQPVALATCSACVNTAGSLALTLTTLASETAAGDQLNDQR</sequence>
<feature type="signal peptide" evidence="1">
    <location>
        <begin position="1"/>
        <end position="17"/>
    </location>
</feature>
<accession>A0A8J8T0X0</accession>
<dbReference type="OrthoDB" id="4074350at2759"/>
<dbReference type="AlphaFoldDB" id="A0A8J8T0X0"/>
<name>A0A8J8T0X0_HALGN</name>
<protein>
    <submittedName>
        <fullName evidence="2">Uncharacterized protein</fullName>
    </submittedName>
</protein>
<evidence type="ECO:0000256" key="1">
    <source>
        <dbReference type="SAM" id="SignalP"/>
    </source>
</evidence>
<reference evidence="2" key="1">
    <citation type="submission" date="2019-06" db="EMBL/GenBank/DDBJ databases">
        <authorList>
            <person name="Zheng W."/>
        </authorList>
    </citation>
    <scope>NUCLEOTIDE SEQUENCE</scope>
    <source>
        <strain evidence="2">QDHG01</strain>
    </source>
</reference>
<organism evidence="2 3">
    <name type="scientific">Halteria grandinella</name>
    <dbReference type="NCBI Taxonomy" id="5974"/>
    <lineage>
        <taxon>Eukaryota</taxon>
        <taxon>Sar</taxon>
        <taxon>Alveolata</taxon>
        <taxon>Ciliophora</taxon>
        <taxon>Intramacronucleata</taxon>
        <taxon>Spirotrichea</taxon>
        <taxon>Stichotrichia</taxon>
        <taxon>Sporadotrichida</taxon>
        <taxon>Halteriidae</taxon>
        <taxon>Halteria</taxon>
    </lineage>
</organism>
<evidence type="ECO:0000313" key="2">
    <source>
        <dbReference type="EMBL" id="TNV77433.1"/>
    </source>
</evidence>
<dbReference type="EMBL" id="RRYP01011917">
    <property type="protein sequence ID" value="TNV77433.1"/>
    <property type="molecule type" value="Genomic_DNA"/>
</dbReference>
<feature type="chain" id="PRO_5035230067" evidence="1">
    <location>
        <begin position="18"/>
        <end position="248"/>
    </location>
</feature>